<proteinExistence type="predicted"/>
<dbReference type="InterPro" id="IPR046533">
    <property type="entry name" value="DUF6598"/>
</dbReference>
<dbReference type="ExpressionAtlas" id="M8BKI1">
    <property type="expression patterns" value="baseline"/>
</dbReference>
<feature type="compositionally biased region" description="Acidic residues" evidence="1">
    <location>
        <begin position="142"/>
        <end position="161"/>
    </location>
</feature>
<dbReference type="EnsemblPlants" id="EMT22283">
    <property type="protein sequence ID" value="EMT22283"/>
    <property type="gene ID" value="F775_30592"/>
</dbReference>
<dbReference type="PANTHER" id="PTHR33065">
    <property type="entry name" value="OS07G0486400 PROTEIN"/>
    <property type="match status" value="1"/>
</dbReference>
<feature type="region of interest" description="Disordered" evidence="1">
    <location>
        <begin position="1"/>
        <end position="37"/>
    </location>
</feature>
<feature type="compositionally biased region" description="Polar residues" evidence="1">
    <location>
        <begin position="208"/>
        <end position="219"/>
    </location>
</feature>
<feature type="compositionally biased region" description="Basic and acidic residues" evidence="1">
    <location>
        <begin position="7"/>
        <end position="18"/>
    </location>
</feature>
<name>M8BKI1_AEGTA</name>
<dbReference type="Pfam" id="PF20241">
    <property type="entry name" value="DUF6598"/>
    <property type="match status" value="1"/>
</dbReference>
<dbReference type="AlphaFoldDB" id="M8BKI1"/>
<feature type="region of interest" description="Disordered" evidence="1">
    <location>
        <begin position="193"/>
        <end position="236"/>
    </location>
</feature>
<evidence type="ECO:0000256" key="1">
    <source>
        <dbReference type="SAM" id="MobiDB-lite"/>
    </source>
</evidence>
<organism evidence="3">
    <name type="scientific">Aegilops tauschii</name>
    <name type="common">Tausch's goatgrass</name>
    <name type="synonym">Aegilops squarrosa</name>
    <dbReference type="NCBI Taxonomy" id="37682"/>
    <lineage>
        <taxon>Eukaryota</taxon>
        <taxon>Viridiplantae</taxon>
        <taxon>Streptophyta</taxon>
        <taxon>Embryophyta</taxon>
        <taxon>Tracheophyta</taxon>
        <taxon>Spermatophyta</taxon>
        <taxon>Magnoliopsida</taxon>
        <taxon>Liliopsida</taxon>
        <taxon>Poales</taxon>
        <taxon>Poaceae</taxon>
        <taxon>BOP clade</taxon>
        <taxon>Pooideae</taxon>
        <taxon>Triticodae</taxon>
        <taxon>Triticeae</taxon>
        <taxon>Triticinae</taxon>
        <taxon>Aegilops</taxon>
    </lineage>
</organism>
<reference evidence="3" key="1">
    <citation type="submission" date="2015-06" db="UniProtKB">
        <authorList>
            <consortium name="EnsemblPlants"/>
        </authorList>
    </citation>
    <scope>IDENTIFICATION</scope>
</reference>
<evidence type="ECO:0000313" key="3">
    <source>
        <dbReference type="EnsemblPlants" id="EMT22283"/>
    </source>
</evidence>
<sequence>MAGGSPAKEEVRTPRELEMQMEEGVVQRNQPRRKRNRADLADELEFFTDLLNTLMKKKKKKQKKEKGTPEKERFDSSNSYRSLGTQKGLGFLDNRIKVLRKRMGITAGTARSSPAISDLSDPSGKHMNGLSDLSSTLGADPISDDDDGADGSGDDEEEDEMECGKPAMEEEGVQRITGSTPISEIDAEAVMEADAQDTDVSEKPDPIPTNTTAKVSINSDGHDRADTDCVDDDEVDRGKSEAQLTKEKRVMSTEELEFESFRRGWETAFSRRSGHFLNKSSVQATIIGVRVVKDNGAWPFGHGVRVACSPASRELMEDSDGEIKYVAQPSSGEILLLDSKDGRRPAHSDGYLYLSRQVVSVEPSGQLEVEIQAYAPPGVLPAKAQVCFEAQECNIDRGRCCLLGAEVEICVAWSRLASDMEMLAGVGWDFQRDEPEVAFTQVGLNGEPGTERIF</sequence>
<feature type="region of interest" description="Disordered" evidence="1">
    <location>
        <begin position="105"/>
        <end position="177"/>
    </location>
</feature>
<evidence type="ECO:0000259" key="2">
    <source>
        <dbReference type="Pfam" id="PF20241"/>
    </source>
</evidence>
<feature type="region of interest" description="Disordered" evidence="1">
    <location>
        <begin position="57"/>
        <end position="86"/>
    </location>
</feature>
<feature type="domain" description="DUF6598" evidence="2">
    <location>
        <begin position="279"/>
        <end position="411"/>
    </location>
</feature>
<dbReference type="PANTHER" id="PTHR33065:SF126">
    <property type="entry name" value="DUF6598 DOMAIN-CONTAINING PROTEIN"/>
    <property type="match status" value="1"/>
</dbReference>
<feature type="compositionally biased region" description="Polar residues" evidence="1">
    <location>
        <begin position="76"/>
        <end position="85"/>
    </location>
</feature>
<accession>M8BKI1</accession>
<feature type="compositionally biased region" description="Basic and acidic residues" evidence="1">
    <location>
        <begin position="65"/>
        <end position="75"/>
    </location>
</feature>
<protein>
    <recommendedName>
        <fullName evidence="2">DUF6598 domain-containing protein</fullName>
    </recommendedName>
</protein>